<keyword evidence="5" id="KW-0460">Magnesium</keyword>
<dbReference type="STRING" id="81972.D7KCN1"/>
<accession>D7KCN1</accession>
<gene>
    <name evidence="6" type="ORF">ARALYDRAFT_334804</name>
</gene>
<sequence length="354" mass="38982">MNGGDGASSYARNSSYQRGAIEAAEALLRNEINTRLDITNHSFSSFTIADFGCSSGPNTILAVDIIIQALYHKFTSSLPNTTTPQFQVFFNDVPHTDFNALFALLPPQRPYFVAGVPGSFYGNLFPKAHLNMAYSSCALCWLSDLPPELTDISSPAYNRGRIHYTGASAEVAQAYSYQYKKDIKLFLHATSQELAENGLMALIVPGVPDGFLDFQEASTGSEFDLLASCLMDMAREVRGGNNKGGGGGQFQPSHILPNSKELEDIIRSNGELKIDKMETLGSMDAQDTMPDLQSRVLYLRAVLEGLVRTHFGHKILDDLFDRYALKLAHSSVILQPRTHKSIMIFALLSRCHDI</sequence>
<dbReference type="InterPro" id="IPR029063">
    <property type="entry name" value="SAM-dependent_MTases_sf"/>
</dbReference>
<dbReference type="Proteomes" id="UP000008694">
    <property type="component" value="Unassembled WGS sequence"/>
</dbReference>
<organism evidence="7">
    <name type="scientific">Arabidopsis lyrata subsp. lyrata</name>
    <name type="common">Lyre-leaved rock-cress</name>
    <dbReference type="NCBI Taxonomy" id="81972"/>
    <lineage>
        <taxon>Eukaryota</taxon>
        <taxon>Viridiplantae</taxon>
        <taxon>Streptophyta</taxon>
        <taxon>Embryophyta</taxon>
        <taxon>Tracheophyta</taxon>
        <taxon>Spermatophyta</taxon>
        <taxon>Magnoliopsida</taxon>
        <taxon>eudicotyledons</taxon>
        <taxon>Gunneridae</taxon>
        <taxon>Pentapetalae</taxon>
        <taxon>rosids</taxon>
        <taxon>malvids</taxon>
        <taxon>Brassicales</taxon>
        <taxon>Brassicaceae</taxon>
        <taxon>Camelineae</taxon>
        <taxon>Arabidopsis</taxon>
    </lineage>
</organism>
<keyword evidence="2 6" id="KW-0808">Transferase</keyword>
<dbReference type="eggNOG" id="ENOG502QUIN">
    <property type="taxonomic scope" value="Eukaryota"/>
</dbReference>
<dbReference type="SUPFAM" id="SSF53335">
    <property type="entry name" value="S-adenosyl-L-methionine-dependent methyltransferases"/>
    <property type="match status" value="1"/>
</dbReference>
<dbReference type="InterPro" id="IPR005299">
    <property type="entry name" value="MeTrfase_7"/>
</dbReference>
<dbReference type="PANTHER" id="PTHR31009">
    <property type="entry name" value="S-ADENOSYL-L-METHIONINE:CARBOXYL METHYLTRANSFERASE FAMILY PROTEIN"/>
    <property type="match status" value="1"/>
</dbReference>
<keyword evidence="4" id="KW-0479">Metal-binding</keyword>
<dbReference type="AlphaFoldDB" id="D7KCN1"/>
<dbReference type="Gene3D" id="3.40.50.150">
    <property type="entry name" value="Vaccinia Virus protein VP39"/>
    <property type="match status" value="1"/>
</dbReference>
<dbReference type="GO" id="GO:0032259">
    <property type="term" value="P:methylation"/>
    <property type="evidence" value="ECO:0007669"/>
    <property type="project" value="UniProtKB-KW"/>
</dbReference>
<keyword evidence="3" id="KW-0949">S-adenosyl-L-methionine</keyword>
<dbReference type="GO" id="GO:0046872">
    <property type="term" value="F:metal ion binding"/>
    <property type="evidence" value="ECO:0007669"/>
    <property type="project" value="UniProtKB-KW"/>
</dbReference>
<evidence type="ECO:0000256" key="2">
    <source>
        <dbReference type="ARBA" id="ARBA00022679"/>
    </source>
</evidence>
<reference evidence="7" key="1">
    <citation type="journal article" date="2011" name="Nat. Genet.">
        <title>The Arabidopsis lyrata genome sequence and the basis of rapid genome size change.</title>
        <authorList>
            <person name="Hu T.T."/>
            <person name="Pattyn P."/>
            <person name="Bakker E.G."/>
            <person name="Cao J."/>
            <person name="Cheng J.-F."/>
            <person name="Clark R.M."/>
            <person name="Fahlgren N."/>
            <person name="Fawcett J.A."/>
            <person name="Grimwood J."/>
            <person name="Gundlach H."/>
            <person name="Haberer G."/>
            <person name="Hollister J.D."/>
            <person name="Ossowski S."/>
            <person name="Ottilar R.P."/>
            <person name="Salamov A.A."/>
            <person name="Schneeberger K."/>
            <person name="Spannagl M."/>
            <person name="Wang X."/>
            <person name="Yang L."/>
            <person name="Nasrallah M.E."/>
            <person name="Bergelson J."/>
            <person name="Carrington J.C."/>
            <person name="Gaut B.S."/>
            <person name="Schmutz J."/>
            <person name="Mayer K.F.X."/>
            <person name="Van de Peer Y."/>
            <person name="Grigoriev I.V."/>
            <person name="Nordborg M."/>
            <person name="Weigel D."/>
            <person name="Guo Y.-L."/>
        </authorList>
    </citation>
    <scope>NUCLEOTIDE SEQUENCE [LARGE SCALE GENOMIC DNA]</scope>
    <source>
        <strain evidence="7">cv. MN47</strain>
    </source>
</reference>
<dbReference type="InterPro" id="IPR042086">
    <property type="entry name" value="MeTrfase_capping"/>
</dbReference>
<evidence type="ECO:0000256" key="5">
    <source>
        <dbReference type="ARBA" id="ARBA00022842"/>
    </source>
</evidence>
<evidence type="ECO:0000313" key="7">
    <source>
        <dbReference type="Proteomes" id="UP000008694"/>
    </source>
</evidence>
<evidence type="ECO:0000256" key="4">
    <source>
        <dbReference type="ARBA" id="ARBA00022723"/>
    </source>
</evidence>
<keyword evidence="7" id="KW-1185">Reference proteome</keyword>
<evidence type="ECO:0000256" key="3">
    <source>
        <dbReference type="ARBA" id="ARBA00022691"/>
    </source>
</evidence>
<dbReference type="EMBL" id="GL348713">
    <property type="protein sequence ID" value="EFH66348.1"/>
    <property type="molecule type" value="Genomic_DNA"/>
</dbReference>
<evidence type="ECO:0000313" key="6">
    <source>
        <dbReference type="EMBL" id="EFH66348.1"/>
    </source>
</evidence>
<evidence type="ECO:0000256" key="1">
    <source>
        <dbReference type="ARBA" id="ARBA00022603"/>
    </source>
</evidence>
<dbReference type="Gramene" id="fgenesh1_pg.C_scaffold_1001369">
    <property type="protein sequence ID" value="fgenesh1_pg.C_scaffold_1001369"/>
    <property type="gene ID" value="fgenesh1_pg.C_scaffold_1001369"/>
</dbReference>
<dbReference type="GO" id="GO:0008168">
    <property type="term" value="F:methyltransferase activity"/>
    <property type="evidence" value="ECO:0007669"/>
    <property type="project" value="UniProtKB-KW"/>
</dbReference>
<name>D7KCN1_ARALL</name>
<dbReference type="HOGENOM" id="CLU_019628_1_0_1"/>
<keyword evidence="1 6" id="KW-0489">Methyltransferase</keyword>
<proteinExistence type="predicted"/>
<dbReference type="Gene3D" id="1.10.1200.270">
    <property type="entry name" value="Methyltransferase, alpha-helical capping domain"/>
    <property type="match status" value="1"/>
</dbReference>
<dbReference type="Pfam" id="PF03492">
    <property type="entry name" value="Methyltransf_7"/>
    <property type="match status" value="1"/>
</dbReference>
<protein>
    <submittedName>
        <fullName evidence="6">S-adenosyl-L-methionine:carboxyl methyltransferase family protein</fullName>
    </submittedName>
</protein>